<organism evidence="1 2">
    <name type="scientific">Paenibacillus lautus</name>
    <name type="common">Bacillus lautus</name>
    <dbReference type="NCBI Taxonomy" id="1401"/>
    <lineage>
        <taxon>Bacteria</taxon>
        <taxon>Bacillati</taxon>
        <taxon>Bacillota</taxon>
        <taxon>Bacilli</taxon>
        <taxon>Bacillales</taxon>
        <taxon>Paenibacillaceae</taxon>
        <taxon>Paenibacillus</taxon>
    </lineage>
</organism>
<dbReference type="InterPro" id="IPR016053">
    <property type="entry name" value="Haem_Oase-like"/>
</dbReference>
<dbReference type="EMBL" id="CP032412">
    <property type="protein sequence ID" value="AYB44785.1"/>
    <property type="molecule type" value="Genomic_DNA"/>
</dbReference>
<dbReference type="SUPFAM" id="SSF48613">
    <property type="entry name" value="Heme oxygenase-like"/>
    <property type="match status" value="1"/>
</dbReference>
<evidence type="ECO:0000313" key="1">
    <source>
        <dbReference type="EMBL" id="AYB44785.1"/>
    </source>
</evidence>
<protein>
    <submittedName>
        <fullName evidence="1">Biliverdin-producing heme oxygenase</fullName>
    </submittedName>
</protein>
<sequence>MSTRILERLREETAAQHEQIEQNPYAKAAFDQTLTIDQYRSYLAKFYGFIKPAETKFMAEDALNDMGLDMSIRMKSKHLEEDLMHLDMTQDEINQLPLCSRLPELGTPAQIWGYLYVMEGSTLGGQIITKQLMKFLPVSPESGIRYFHAYGQETKPRWTEFREALLSSGLKDSDEIIDSAKETFRLLDAWIRDSA</sequence>
<dbReference type="Proteomes" id="UP000266552">
    <property type="component" value="Chromosome"/>
</dbReference>
<dbReference type="GO" id="GO:0006788">
    <property type="term" value="P:heme oxidation"/>
    <property type="evidence" value="ECO:0007669"/>
    <property type="project" value="InterPro"/>
</dbReference>
<dbReference type="GO" id="GO:0004392">
    <property type="term" value="F:heme oxygenase (decyclizing) activity"/>
    <property type="evidence" value="ECO:0007669"/>
    <property type="project" value="InterPro"/>
</dbReference>
<dbReference type="CDD" id="cd19166">
    <property type="entry name" value="HemeO-bac"/>
    <property type="match status" value="1"/>
</dbReference>
<reference evidence="1 2" key="1">
    <citation type="submission" date="2018-09" db="EMBL/GenBank/DDBJ databases">
        <title>Genome Sequence of Paenibacillus lautus Strain E7593-69, Azo Dye-Degrading Bacteria, Isolated from Commercial Tattoo Inks.</title>
        <authorList>
            <person name="Nho S.W."/>
            <person name="Kim S.-J."/>
            <person name="Kweon O."/>
            <person name="Cerniglia C.E."/>
        </authorList>
    </citation>
    <scope>NUCLEOTIDE SEQUENCE [LARGE SCALE GENOMIC DNA]</scope>
    <source>
        <strain evidence="1 2">E7593-69</strain>
    </source>
</reference>
<dbReference type="Pfam" id="PF01126">
    <property type="entry name" value="Heme_oxygenase"/>
    <property type="match status" value="1"/>
</dbReference>
<dbReference type="InterPro" id="IPR016084">
    <property type="entry name" value="Haem_Oase-like_multi-hlx"/>
</dbReference>
<name>A0A385TUD4_PAELA</name>
<dbReference type="KEGG" id="plw:D5F53_16545"/>
<gene>
    <name evidence="1" type="ORF">D5F53_16545</name>
</gene>
<proteinExistence type="predicted"/>
<dbReference type="RefSeq" id="WP_119848663.1">
    <property type="nucleotide sequence ID" value="NZ_CP032412.1"/>
</dbReference>
<dbReference type="AlphaFoldDB" id="A0A385TUD4"/>
<dbReference type="Gene3D" id="1.20.910.10">
    <property type="entry name" value="Heme oxygenase-like"/>
    <property type="match status" value="1"/>
</dbReference>
<keyword evidence="2" id="KW-1185">Reference proteome</keyword>
<evidence type="ECO:0000313" key="2">
    <source>
        <dbReference type="Proteomes" id="UP000266552"/>
    </source>
</evidence>
<accession>A0A385TUD4</accession>